<dbReference type="HOGENOM" id="CLU_1685404_0_0_6"/>
<dbReference type="RefSeq" id="WP_007019148.1">
    <property type="nucleotide sequence ID" value="NZ_CH724121.1"/>
</dbReference>
<sequence length="155" mass="18308">MELIDFKKYELLNRLREKMGASEFGHYELFDPDRHASWQEKQGLNQGMLQADAHYLKEQQNQLLYKNLKVVALDSQTVHFSYCDHLKKLSTKGQLSSISITSSADQINNHSACQYCLHKLDYKGFDVYRQRHQAHNEKVLKEFSLFDYLNQYLNN</sequence>
<gene>
    <name evidence="1" type="ORF">RED65_02664</name>
</gene>
<dbReference type="EMBL" id="AAQH01000016">
    <property type="protein sequence ID" value="EAT11537.1"/>
    <property type="molecule type" value="Genomic_DNA"/>
</dbReference>
<comment type="caution">
    <text evidence="1">The sequence shown here is derived from an EMBL/GenBank/DDBJ whole genome shotgun (WGS) entry which is preliminary data.</text>
</comment>
<keyword evidence="2" id="KW-1185">Reference proteome</keyword>
<proteinExistence type="predicted"/>
<evidence type="ECO:0000313" key="2">
    <source>
        <dbReference type="Proteomes" id="UP000004263"/>
    </source>
</evidence>
<protein>
    <submittedName>
        <fullName evidence="1">Uncharacterized protein</fullName>
    </submittedName>
</protein>
<dbReference type="STRING" id="207949.RED65_02664"/>
<evidence type="ECO:0000313" key="1">
    <source>
        <dbReference type="EMBL" id="EAT11537.1"/>
    </source>
</evidence>
<dbReference type="OrthoDB" id="5703363at2"/>
<dbReference type="AlphaFoldDB" id="Q1N026"/>
<dbReference type="Proteomes" id="UP000004263">
    <property type="component" value="Unassembled WGS sequence"/>
</dbReference>
<organism evidence="1 2">
    <name type="scientific">Bermanella marisrubri</name>
    <dbReference type="NCBI Taxonomy" id="207949"/>
    <lineage>
        <taxon>Bacteria</taxon>
        <taxon>Pseudomonadati</taxon>
        <taxon>Pseudomonadota</taxon>
        <taxon>Gammaproteobacteria</taxon>
        <taxon>Oceanospirillales</taxon>
        <taxon>Oceanospirillaceae</taxon>
        <taxon>Bermanella</taxon>
    </lineage>
</organism>
<name>Q1N026_9GAMM</name>
<reference evidence="1 2" key="1">
    <citation type="submission" date="2006-03" db="EMBL/GenBank/DDBJ databases">
        <authorList>
            <person name="Pinhassi J."/>
            <person name="Pedros-Alio C."/>
            <person name="Ferriera S."/>
            <person name="Johnson J."/>
            <person name="Kravitz S."/>
            <person name="Halpern A."/>
            <person name="Remington K."/>
            <person name="Beeson K."/>
            <person name="Tran B."/>
            <person name="Rogers Y.-H."/>
            <person name="Friedman R."/>
            <person name="Venter J.C."/>
        </authorList>
    </citation>
    <scope>NUCLEOTIDE SEQUENCE [LARGE SCALE GENOMIC DNA]</scope>
    <source>
        <strain evidence="1 2">RED65</strain>
    </source>
</reference>
<accession>Q1N026</accession>